<dbReference type="CDD" id="cd00009">
    <property type="entry name" value="AAA"/>
    <property type="match status" value="1"/>
</dbReference>
<comment type="similarity">
    <text evidence="8">Belongs to the DnaA family.</text>
</comment>
<evidence type="ECO:0000256" key="3">
    <source>
        <dbReference type="ARBA" id="ARBA00022741"/>
    </source>
</evidence>
<dbReference type="InterPro" id="IPR003593">
    <property type="entry name" value="AAA+_ATPase"/>
</dbReference>
<dbReference type="SUPFAM" id="SSF52540">
    <property type="entry name" value="P-loop containing nucleoside triphosphate hydrolases"/>
    <property type="match status" value="1"/>
</dbReference>
<dbReference type="InterPro" id="IPR020591">
    <property type="entry name" value="Chromosome_initiator_DnaA-like"/>
</dbReference>
<dbReference type="Pfam" id="PF08299">
    <property type="entry name" value="Bac_DnaA_C"/>
    <property type="match status" value="1"/>
</dbReference>
<dbReference type="Gene3D" id="1.10.1750.10">
    <property type="match status" value="1"/>
</dbReference>
<dbReference type="InterPro" id="IPR013159">
    <property type="entry name" value="DnaA_C"/>
</dbReference>
<evidence type="ECO:0000256" key="2">
    <source>
        <dbReference type="ARBA" id="ARBA00022705"/>
    </source>
</evidence>
<dbReference type="PRINTS" id="PR00051">
    <property type="entry name" value="DNAA"/>
</dbReference>
<dbReference type="Proteomes" id="UP000753256">
    <property type="component" value="Unassembled WGS sequence"/>
</dbReference>
<evidence type="ECO:0000256" key="1">
    <source>
        <dbReference type="ARBA" id="ARBA00022490"/>
    </source>
</evidence>
<gene>
    <name evidence="12" type="ORF">K8V70_05875</name>
</gene>
<dbReference type="GO" id="GO:0005524">
    <property type="term" value="F:ATP binding"/>
    <property type="evidence" value="ECO:0007669"/>
    <property type="project" value="UniProtKB-KW"/>
</dbReference>
<dbReference type="Gene3D" id="3.40.50.300">
    <property type="entry name" value="P-loop containing nucleotide triphosphate hydrolases"/>
    <property type="match status" value="1"/>
</dbReference>
<dbReference type="PANTHER" id="PTHR30050:SF2">
    <property type="entry name" value="CHROMOSOMAL REPLICATION INITIATOR PROTEIN DNAA"/>
    <property type="match status" value="1"/>
</dbReference>
<evidence type="ECO:0000256" key="7">
    <source>
        <dbReference type="RuleBase" id="RU000577"/>
    </source>
</evidence>
<evidence type="ECO:0000313" key="12">
    <source>
        <dbReference type="EMBL" id="HJG37374.1"/>
    </source>
</evidence>
<comment type="function">
    <text evidence="7">Plays an essential role in the initiation and regulation of chromosomal replication. ATP-DnaA binds to the origin of replication (oriC) to initiate formation of the DNA replication initiation complex once per cell cycle. Binds the DnaA box (a 9 base pair repeat at the origin) and separates the double-stranded (ds)DNA. Forms a right-handed helical filament on oriC DNA; dsDNA binds to the exterior of the filament while single-stranded (ss)DNA is stabiized in the filament's interior. The ATP-DnaA-oriC complex binds and stabilizes one strand of the AT-rich DNA unwinding element (DUE), permitting loading of DNA polymerase. After initiation quickly degrades to an ADP-DnaA complex that is not apt for DNA replication. Binds acidic phospholipids.</text>
</comment>
<keyword evidence="1" id="KW-0963">Cytoplasm</keyword>
<dbReference type="InterPro" id="IPR010921">
    <property type="entry name" value="Trp_repressor/repl_initiator"/>
</dbReference>
<evidence type="ECO:0000256" key="4">
    <source>
        <dbReference type="ARBA" id="ARBA00022840"/>
    </source>
</evidence>
<dbReference type="GO" id="GO:0006270">
    <property type="term" value="P:DNA replication initiation"/>
    <property type="evidence" value="ECO:0007669"/>
    <property type="project" value="InterPro"/>
</dbReference>
<dbReference type="CDD" id="cd06571">
    <property type="entry name" value="Bac_DnaA_C"/>
    <property type="match status" value="1"/>
</dbReference>
<evidence type="ECO:0000259" key="11">
    <source>
        <dbReference type="SMART" id="SM00760"/>
    </source>
</evidence>
<dbReference type="GO" id="GO:0008289">
    <property type="term" value="F:lipid binding"/>
    <property type="evidence" value="ECO:0007669"/>
    <property type="project" value="UniProtKB-KW"/>
</dbReference>
<feature type="domain" description="AAA+ ATPase" evidence="10">
    <location>
        <begin position="216"/>
        <end position="336"/>
    </location>
</feature>
<feature type="region of interest" description="Disordered" evidence="9">
    <location>
        <begin position="154"/>
        <end position="177"/>
    </location>
</feature>
<feature type="domain" description="Chromosomal replication initiator DnaA C-terminal" evidence="11">
    <location>
        <begin position="454"/>
        <end position="523"/>
    </location>
</feature>
<dbReference type="SMART" id="SM00382">
    <property type="entry name" value="AAA"/>
    <property type="match status" value="1"/>
</dbReference>
<dbReference type="SMART" id="SM00760">
    <property type="entry name" value="Bac_DnaA_C"/>
    <property type="match status" value="1"/>
</dbReference>
<sequence length="548" mass="61199">MDTEAKIILDDTISFCKRDGRDARLINMLAQSAPVELTEESLTIEAPSRFAYSYLMKQREVIERYLEDIAFCPLSLIVTVDQGLTGRVEAEQSTYVSRETTTQDAGGSASAEPLRKTPIPAVIIPSKHDDEDDKGKVKVRNTITLDDFQKLTGLMQREETGPAKAEEGSREEGRSKPQAVGIHSKFTFENFVYGDENKHAYMSAVRFAALADEPGSCTSLFIYGKSGLGKTHLLLAITNYLNEHSPHLRVKYANSQTYVEDYITELSVQKHKAGVILRDYHDADVLIIDDIQNIIGKSQSIENFFTLMDEFIRNNKKVAIASDRAPKNLGMDERLTSRFNAGMLCLVSEPGFEMKYMILKRYYENTILHGSDTLAGTEAGSLLTSLNVGGGKLTDAQLKHMADVSGTNIRELESFCERCAGVSYEREQAGSELTGEDIDRIANEYFDTAHKKIHIDTVQAVVEKYFHVSHEDLIGPRRPANIALARHVAVYLAMDMCEMTAVAVGEEFGGRDHSTVLNSIKVIEKKAKEDRNLCEDLQQLRNKIRLSS</sequence>
<evidence type="ECO:0000256" key="9">
    <source>
        <dbReference type="SAM" id="MobiDB-lite"/>
    </source>
</evidence>
<protein>
    <recommendedName>
        <fullName evidence="7">Chromosomal replication initiator protein DnaA</fullName>
    </recommendedName>
</protein>
<dbReference type="GO" id="GO:0005886">
    <property type="term" value="C:plasma membrane"/>
    <property type="evidence" value="ECO:0007669"/>
    <property type="project" value="TreeGrafter"/>
</dbReference>
<dbReference type="EMBL" id="DYUZ01000023">
    <property type="protein sequence ID" value="HJG37374.1"/>
    <property type="molecule type" value="Genomic_DNA"/>
</dbReference>
<dbReference type="PANTHER" id="PTHR30050">
    <property type="entry name" value="CHROMOSOMAL REPLICATION INITIATOR PROTEIN DNAA"/>
    <property type="match status" value="1"/>
</dbReference>
<dbReference type="SUPFAM" id="SSF48295">
    <property type="entry name" value="TrpR-like"/>
    <property type="match status" value="1"/>
</dbReference>
<evidence type="ECO:0000256" key="5">
    <source>
        <dbReference type="ARBA" id="ARBA00023121"/>
    </source>
</evidence>
<dbReference type="GO" id="GO:0003688">
    <property type="term" value="F:DNA replication origin binding"/>
    <property type="evidence" value="ECO:0007669"/>
    <property type="project" value="TreeGrafter"/>
</dbReference>
<feature type="compositionally biased region" description="Polar residues" evidence="9">
    <location>
        <begin position="92"/>
        <end position="105"/>
    </location>
</feature>
<feature type="compositionally biased region" description="Basic and acidic residues" evidence="9">
    <location>
        <begin position="156"/>
        <end position="175"/>
    </location>
</feature>
<feature type="region of interest" description="Disordered" evidence="9">
    <location>
        <begin position="92"/>
        <end position="117"/>
    </location>
</feature>
<keyword evidence="5" id="KW-0446">Lipid-binding</keyword>
<keyword evidence="4 7" id="KW-0067">ATP-binding</keyword>
<evidence type="ECO:0000256" key="8">
    <source>
        <dbReference type="RuleBase" id="RU004227"/>
    </source>
</evidence>
<organism evidence="12 13">
    <name type="scientific">Enorma phocaeensis</name>
    <dbReference type="NCBI Taxonomy" id="1871019"/>
    <lineage>
        <taxon>Bacteria</taxon>
        <taxon>Bacillati</taxon>
        <taxon>Actinomycetota</taxon>
        <taxon>Coriobacteriia</taxon>
        <taxon>Coriobacteriales</taxon>
        <taxon>Coriobacteriaceae</taxon>
        <taxon>Enorma</taxon>
    </lineage>
</organism>
<proteinExistence type="inferred from homology"/>
<evidence type="ECO:0000259" key="10">
    <source>
        <dbReference type="SMART" id="SM00382"/>
    </source>
</evidence>
<dbReference type="AlphaFoldDB" id="A0A921IU71"/>
<evidence type="ECO:0000256" key="6">
    <source>
        <dbReference type="ARBA" id="ARBA00023125"/>
    </source>
</evidence>
<dbReference type="InterPro" id="IPR027417">
    <property type="entry name" value="P-loop_NTPase"/>
</dbReference>
<evidence type="ECO:0000313" key="13">
    <source>
        <dbReference type="Proteomes" id="UP000753256"/>
    </source>
</evidence>
<dbReference type="Pfam" id="PF00308">
    <property type="entry name" value="Bac_DnaA"/>
    <property type="match status" value="1"/>
</dbReference>
<keyword evidence="6 7" id="KW-0238">DNA-binding</keyword>
<name>A0A921IU71_9ACTN</name>
<dbReference type="GO" id="GO:0006275">
    <property type="term" value="P:regulation of DNA replication"/>
    <property type="evidence" value="ECO:0007669"/>
    <property type="project" value="InterPro"/>
</dbReference>
<accession>A0A921IU71</accession>
<comment type="caution">
    <text evidence="12">The sequence shown here is derived from an EMBL/GenBank/DDBJ whole genome shotgun (WGS) entry which is preliminary data.</text>
</comment>
<reference evidence="12" key="1">
    <citation type="journal article" date="2021" name="PeerJ">
        <title>Extensive microbial diversity within the chicken gut microbiome revealed by metagenomics and culture.</title>
        <authorList>
            <person name="Gilroy R."/>
            <person name="Ravi A."/>
            <person name="Getino M."/>
            <person name="Pursley I."/>
            <person name="Horton D.L."/>
            <person name="Alikhan N.F."/>
            <person name="Baker D."/>
            <person name="Gharbi K."/>
            <person name="Hall N."/>
            <person name="Watson M."/>
            <person name="Adriaenssens E.M."/>
            <person name="Foster-Nyarko E."/>
            <person name="Jarju S."/>
            <person name="Secka A."/>
            <person name="Antonio M."/>
            <person name="Oren A."/>
            <person name="Chaudhuri R.R."/>
            <person name="La Ragione R."/>
            <person name="Hildebrand F."/>
            <person name="Pallen M.J."/>
        </authorList>
    </citation>
    <scope>NUCLEOTIDE SEQUENCE</scope>
    <source>
        <strain evidence="12">ChiHjej13B12-9602</strain>
    </source>
</reference>
<reference evidence="12" key="2">
    <citation type="submission" date="2021-09" db="EMBL/GenBank/DDBJ databases">
        <authorList>
            <person name="Gilroy R."/>
        </authorList>
    </citation>
    <scope>NUCLEOTIDE SEQUENCE</scope>
    <source>
        <strain evidence="12">ChiHjej13B12-9602</strain>
    </source>
</reference>
<keyword evidence="3 7" id="KW-0547">Nucleotide-binding</keyword>
<dbReference type="InterPro" id="IPR013317">
    <property type="entry name" value="DnaA_dom"/>
</dbReference>
<keyword evidence="2 7" id="KW-0235">DNA replication</keyword>
<dbReference type="RefSeq" id="WP_273190117.1">
    <property type="nucleotide sequence ID" value="NZ_DYUZ01000023.1"/>
</dbReference>